<protein>
    <submittedName>
        <fullName evidence="2">Uncharacterized protein</fullName>
    </submittedName>
</protein>
<proteinExistence type="predicted"/>
<dbReference type="EMBL" id="UYJE01005941">
    <property type="protein sequence ID" value="VDI41782.1"/>
    <property type="molecule type" value="Genomic_DNA"/>
</dbReference>
<gene>
    <name evidence="2" type="ORF">MGAL_10B058058</name>
</gene>
<dbReference type="Proteomes" id="UP000596742">
    <property type="component" value="Unassembled WGS sequence"/>
</dbReference>
<evidence type="ECO:0000313" key="3">
    <source>
        <dbReference type="Proteomes" id="UP000596742"/>
    </source>
</evidence>
<reference evidence="2" key="1">
    <citation type="submission" date="2018-11" db="EMBL/GenBank/DDBJ databases">
        <authorList>
            <person name="Alioto T."/>
            <person name="Alioto T."/>
        </authorList>
    </citation>
    <scope>NUCLEOTIDE SEQUENCE</scope>
</reference>
<evidence type="ECO:0000256" key="1">
    <source>
        <dbReference type="SAM" id="MobiDB-lite"/>
    </source>
</evidence>
<organism evidence="2 3">
    <name type="scientific">Mytilus galloprovincialis</name>
    <name type="common">Mediterranean mussel</name>
    <dbReference type="NCBI Taxonomy" id="29158"/>
    <lineage>
        <taxon>Eukaryota</taxon>
        <taxon>Metazoa</taxon>
        <taxon>Spiralia</taxon>
        <taxon>Lophotrochozoa</taxon>
        <taxon>Mollusca</taxon>
        <taxon>Bivalvia</taxon>
        <taxon>Autobranchia</taxon>
        <taxon>Pteriomorphia</taxon>
        <taxon>Mytilida</taxon>
        <taxon>Mytiloidea</taxon>
        <taxon>Mytilidae</taxon>
        <taxon>Mytilinae</taxon>
        <taxon>Mytilus</taxon>
    </lineage>
</organism>
<feature type="region of interest" description="Disordered" evidence="1">
    <location>
        <begin position="110"/>
        <end position="129"/>
    </location>
</feature>
<evidence type="ECO:0000313" key="2">
    <source>
        <dbReference type="EMBL" id="VDI41782.1"/>
    </source>
</evidence>
<accession>A0A8B6EY85</accession>
<comment type="caution">
    <text evidence="2">The sequence shown here is derived from an EMBL/GenBank/DDBJ whole genome shotgun (WGS) entry which is preliminary data.</text>
</comment>
<sequence length="129" mass="15330">MAESVARYPNMRRFSANPPSMSVKLKTEPSTSMMSDNYYMMPSNPHDSEDRQYFIMREQQLLSELRNKDDIKNYYDDFQPMHLNPHNFEDEQYNIIWEQRLVGKLRNKVDFKRNPGIGGANPQPKPIDR</sequence>
<dbReference type="AlphaFoldDB" id="A0A8B6EY85"/>
<keyword evidence="3" id="KW-1185">Reference proteome</keyword>
<name>A0A8B6EY85_MYTGA</name>